<evidence type="ECO:0000256" key="3">
    <source>
        <dbReference type="ARBA" id="ARBA00023136"/>
    </source>
</evidence>
<comment type="subcellular location">
    <subcellularLocation>
        <location evidence="1">Cell outer membrane</location>
        <topology evidence="1">Lipid-anchor</topology>
    </subcellularLocation>
</comment>
<keyword evidence="4" id="KW-0564">Palmitate</keyword>
<gene>
    <name evidence="7" type="ORF">GALL_35350</name>
</gene>
<name>A0A1J5T5A6_9ZZZZ</name>
<sequence length="58" mass="6131">MKDKVMRILGIMLLLALILQGCGRKGPLFLPPPPIAAPQAASQVVPAQPSAENPESKK</sequence>
<keyword evidence="6" id="KW-0449">Lipoprotein</keyword>
<reference evidence="7" key="1">
    <citation type="submission" date="2016-10" db="EMBL/GenBank/DDBJ databases">
        <title>Sequence of Gallionella enrichment culture.</title>
        <authorList>
            <person name="Poehlein A."/>
            <person name="Muehling M."/>
            <person name="Daniel R."/>
        </authorList>
    </citation>
    <scope>NUCLEOTIDE SEQUENCE</scope>
</reference>
<evidence type="ECO:0000256" key="2">
    <source>
        <dbReference type="ARBA" id="ARBA00022729"/>
    </source>
</evidence>
<keyword evidence="2" id="KW-0732">Signal</keyword>
<protein>
    <recommendedName>
        <fullName evidence="8">Lipoprotein</fullName>
    </recommendedName>
</protein>
<dbReference type="PROSITE" id="PS51257">
    <property type="entry name" value="PROKAR_LIPOPROTEIN"/>
    <property type="match status" value="1"/>
</dbReference>
<keyword evidence="5" id="KW-0998">Cell outer membrane</keyword>
<evidence type="ECO:0000313" key="7">
    <source>
        <dbReference type="EMBL" id="OIR16031.1"/>
    </source>
</evidence>
<dbReference type="AlphaFoldDB" id="A0A1J5T5A6"/>
<accession>A0A1J5T5A6</accession>
<evidence type="ECO:0000256" key="1">
    <source>
        <dbReference type="ARBA" id="ARBA00004459"/>
    </source>
</evidence>
<dbReference type="InterPro" id="IPR032831">
    <property type="entry name" value="LptM_cons"/>
</dbReference>
<evidence type="ECO:0000256" key="4">
    <source>
        <dbReference type="ARBA" id="ARBA00023139"/>
    </source>
</evidence>
<evidence type="ECO:0008006" key="8">
    <source>
        <dbReference type="Google" id="ProtNLM"/>
    </source>
</evidence>
<comment type="caution">
    <text evidence="7">The sequence shown here is derived from an EMBL/GenBank/DDBJ whole genome shotgun (WGS) entry which is preliminary data.</text>
</comment>
<evidence type="ECO:0000256" key="5">
    <source>
        <dbReference type="ARBA" id="ARBA00023237"/>
    </source>
</evidence>
<evidence type="ECO:0000256" key="6">
    <source>
        <dbReference type="ARBA" id="ARBA00023288"/>
    </source>
</evidence>
<dbReference type="EMBL" id="MLJW01000008">
    <property type="protein sequence ID" value="OIR16031.1"/>
    <property type="molecule type" value="Genomic_DNA"/>
</dbReference>
<dbReference type="NCBIfam" id="NF047847">
    <property type="entry name" value="SS_mature_LptM"/>
    <property type="match status" value="1"/>
</dbReference>
<proteinExistence type="predicted"/>
<keyword evidence="3" id="KW-0472">Membrane</keyword>
<organism evidence="7">
    <name type="scientific">mine drainage metagenome</name>
    <dbReference type="NCBI Taxonomy" id="410659"/>
    <lineage>
        <taxon>unclassified sequences</taxon>
        <taxon>metagenomes</taxon>
        <taxon>ecological metagenomes</taxon>
    </lineage>
</organism>